<dbReference type="InterPro" id="IPR036689">
    <property type="entry name" value="ESAT-6-like_sf"/>
</dbReference>
<evidence type="ECO:0000313" key="2">
    <source>
        <dbReference type="Proteomes" id="UP000037023"/>
    </source>
</evidence>
<comment type="caution">
    <text evidence="1">The sequence shown here is derived from an EMBL/GenBank/DDBJ whole genome shotgun (WGS) entry which is preliminary data.</text>
</comment>
<dbReference type="RefSeq" id="WP_033210455.1">
    <property type="nucleotide sequence ID" value="NZ_LGUP01000388.1"/>
</dbReference>
<name>A0A0L8JD73_STRVR</name>
<organism evidence="1 2">
    <name type="scientific">Streptomyces viridochromogenes</name>
    <dbReference type="NCBI Taxonomy" id="1938"/>
    <lineage>
        <taxon>Bacteria</taxon>
        <taxon>Bacillati</taxon>
        <taxon>Actinomycetota</taxon>
        <taxon>Actinomycetes</taxon>
        <taxon>Kitasatosporales</taxon>
        <taxon>Streptomycetaceae</taxon>
        <taxon>Streptomyces</taxon>
    </lineage>
</organism>
<gene>
    <name evidence="1" type="ORF">ADK34_33935</name>
</gene>
<protein>
    <recommendedName>
        <fullName evidence="3">ESAT-6-like protein</fullName>
    </recommendedName>
</protein>
<evidence type="ECO:0000313" key="1">
    <source>
        <dbReference type="EMBL" id="KOG11612.1"/>
    </source>
</evidence>
<accession>A0A0L8JD73</accession>
<evidence type="ECO:0008006" key="3">
    <source>
        <dbReference type="Google" id="ProtNLM"/>
    </source>
</evidence>
<proteinExistence type="predicted"/>
<dbReference type="OrthoDB" id="3238340at2"/>
<dbReference type="Pfam" id="PF06013">
    <property type="entry name" value="WXG100"/>
    <property type="match status" value="1"/>
</dbReference>
<dbReference type="Proteomes" id="UP000037023">
    <property type="component" value="Unassembled WGS sequence"/>
</dbReference>
<dbReference type="Gene3D" id="1.10.287.1060">
    <property type="entry name" value="ESAT-6-like"/>
    <property type="match status" value="1"/>
</dbReference>
<dbReference type="EMBL" id="LGUP01000388">
    <property type="protein sequence ID" value="KOG11612.1"/>
    <property type="molecule type" value="Genomic_DNA"/>
</dbReference>
<dbReference type="AlphaFoldDB" id="A0A0L8JD73"/>
<reference evidence="1 2" key="1">
    <citation type="submission" date="2015-06" db="EMBL/GenBank/DDBJ databases">
        <authorList>
            <person name="Hoefler B.C."/>
            <person name="Straight P.D."/>
        </authorList>
    </citation>
    <scope>NUCLEOTIDE SEQUENCE [LARGE SCALE GENOMIC DNA]</scope>
    <source>
        <strain evidence="1 2">NRRL 3427</strain>
    </source>
</reference>
<sequence>MPTSGYSYSTDDVRNGASILLSNHAAFLDEINSLENQVLQSTSGWQGASGDAFRLTIQNIRKHLDETARGIEMTSQHLSALADDVEEEDSATAGRFQQLG</sequence>
<dbReference type="InterPro" id="IPR010310">
    <property type="entry name" value="T7SS_ESAT-6-like"/>
</dbReference>
<dbReference type="SUPFAM" id="SSF140453">
    <property type="entry name" value="EsxAB dimer-like"/>
    <property type="match status" value="1"/>
</dbReference>
<dbReference type="PATRIC" id="fig|1938.6.peg.7294"/>